<dbReference type="EMBL" id="LR881467">
    <property type="protein sequence ID" value="CAD5320656.1"/>
    <property type="molecule type" value="Genomic_DNA"/>
</dbReference>
<gene>
    <name evidence="1" type="ORF">AT9943_LOCUS8761</name>
</gene>
<evidence type="ECO:0000313" key="2">
    <source>
        <dbReference type="Proteomes" id="UP000516314"/>
    </source>
</evidence>
<name>A0A7G2EE18_ARATH</name>
<proteinExistence type="predicted"/>
<dbReference type="Proteomes" id="UP000516314">
    <property type="component" value="Chromosome 2"/>
</dbReference>
<protein>
    <submittedName>
        <fullName evidence="1">(thale cress) hypothetical protein</fullName>
    </submittedName>
</protein>
<dbReference type="AlphaFoldDB" id="A0A7G2EE18"/>
<accession>A0A7G2EE18</accession>
<sequence>MNGRTTDEGLKKELTEVMKQGQILSVKIKKDWYWNCPTGEPNVESY</sequence>
<reference evidence="1 2" key="1">
    <citation type="submission" date="2020-09" db="EMBL/GenBank/DDBJ databases">
        <authorList>
            <person name="Ashkenazy H."/>
        </authorList>
    </citation>
    <scope>NUCLEOTIDE SEQUENCE [LARGE SCALE GENOMIC DNA]</scope>
    <source>
        <strain evidence="2">cv. Cdm-0</strain>
    </source>
</reference>
<organism evidence="1 2">
    <name type="scientific">Arabidopsis thaliana</name>
    <name type="common">Mouse-ear cress</name>
    <dbReference type="NCBI Taxonomy" id="3702"/>
    <lineage>
        <taxon>Eukaryota</taxon>
        <taxon>Viridiplantae</taxon>
        <taxon>Streptophyta</taxon>
        <taxon>Embryophyta</taxon>
        <taxon>Tracheophyta</taxon>
        <taxon>Spermatophyta</taxon>
        <taxon>Magnoliopsida</taxon>
        <taxon>eudicotyledons</taxon>
        <taxon>Gunneridae</taxon>
        <taxon>Pentapetalae</taxon>
        <taxon>rosids</taxon>
        <taxon>malvids</taxon>
        <taxon>Brassicales</taxon>
        <taxon>Brassicaceae</taxon>
        <taxon>Camelineae</taxon>
        <taxon>Arabidopsis</taxon>
    </lineage>
</organism>
<evidence type="ECO:0000313" key="1">
    <source>
        <dbReference type="EMBL" id="CAD5320656.1"/>
    </source>
</evidence>